<keyword evidence="3" id="KW-1185">Reference proteome</keyword>
<dbReference type="AlphaFoldDB" id="A0A547QAW4"/>
<organism evidence="2 3">
    <name type="scientific">Palleronia caenipelagi</name>
    <dbReference type="NCBI Taxonomy" id="2489174"/>
    <lineage>
        <taxon>Bacteria</taxon>
        <taxon>Pseudomonadati</taxon>
        <taxon>Pseudomonadota</taxon>
        <taxon>Alphaproteobacteria</taxon>
        <taxon>Rhodobacterales</taxon>
        <taxon>Roseobacteraceae</taxon>
        <taxon>Palleronia</taxon>
    </lineage>
</organism>
<feature type="chain" id="PRO_5021772222" description="Lipoprotein" evidence="1">
    <location>
        <begin position="19"/>
        <end position="112"/>
    </location>
</feature>
<reference evidence="2 3" key="1">
    <citation type="submission" date="2019-06" db="EMBL/GenBank/DDBJ databases">
        <title>Paenimaribius caenipelagi gen. nov., sp. nov., isolated from a tidal flat.</title>
        <authorList>
            <person name="Yoon J.-H."/>
        </authorList>
    </citation>
    <scope>NUCLEOTIDE SEQUENCE [LARGE SCALE GENOMIC DNA]</scope>
    <source>
        <strain evidence="2 3">JBTF-M29</strain>
    </source>
</reference>
<dbReference type="PROSITE" id="PS51257">
    <property type="entry name" value="PROKAR_LIPOPROTEIN"/>
    <property type="match status" value="1"/>
</dbReference>
<evidence type="ECO:0000313" key="3">
    <source>
        <dbReference type="Proteomes" id="UP000318590"/>
    </source>
</evidence>
<evidence type="ECO:0008006" key="4">
    <source>
        <dbReference type="Google" id="ProtNLM"/>
    </source>
</evidence>
<comment type="caution">
    <text evidence="2">The sequence shown here is derived from an EMBL/GenBank/DDBJ whole genome shotgun (WGS) entry which is preliminary data.</text>
</comment>
<evidence type="ECO:0000313" key="2">
    <source>
        <dbReference type="EMBL" id="TRD23500.1"/>
    </source>
</evidence>
<proteinExistence type="predicted"/>
<accession>A0A547QAW4</accession>
<sequence>MRRRSMVTRCCLSGALVAATLLTGCSETKDGISPDATSQAILQVAGDGFTYGQKKRGVRCLMFHATEAERAALASDARRGIGAATVQTVQVIAQRPQTQRCLRESNVLTKTR</sequence>
<evidence type="ECO:0000256" key="1">
    <source>
        <dbReference type="SAM" id="SignalP"/>
    </source>
</evidence>
<dbReference type="Proteomes" id="UP000318590">
    <property type="component" value="Unassembled WGS sequence"/>
</dbReference>
<protein>
    <recommendedName>
        <fullName evidence="4">Lipoprotein</fullName>
    </recommendedName>
</protein>
<name>A0A547QAW4_9RHOB</name>
<feature type="signal peptide" evidence="1">
    <location>
        <begin position="1"/>
        <end position="18"/>
    </location>
</feature>
<gene>
    <name evidence="2" type="ORF">FEV53_00345</name>
</gene>
<dbReference type="EMBL" id="VFSV01000001">
    <property type="protein sequence ID" value="TRD23500.1"/>
    <property type="molecule type" value="Genomic_DNA"/>
</dbReference>
<keyword evidence="1" id="KW-0732">Signal</keyword>